<keyword evidence="2" id="KW-1185">Reference proteome</keyword>
<dbReference type="RefSeq" id="WP_282764931.1">
    <property type="nucleotide sequence ID" value="NZ_JASCTH010000027.1"/>
</dbReference>
<accession>A0ABT6WVR1</accession>
<organism evidence="1 2">
    <name type="scientific">Actinoplanes sandaracinus</name>
    <dbReference type="NCBI Taxonomy" id="3045177"/>
    <lineage>
        <taxon>Bacteria</taxon>
        <taxon>Bacillati</taxon>
        <taxon>Actinomycetota</taxon>
        <taxon>Actinomycetes</taxon>
        <taxon>Micromonosporales</taxon>
        <taxon>Micromonosporaceae</taxon>
        <taxon>Actinoplanes</taxon>
    </lineage>
</organism>
<gene>
    <name evidence="1" type="ORF">QLQ12_34385</name>
</gene>
<sequence length="270" mass="27793">MEVVERFVQGKAADPSLCEDAVAVTGEYAVVIDGATDVSGRTYGGVAGGRWAMTACLDAVHAFPAGMDAATAVAALTRVMAGRVGPQTPPADRPSASVTIYSATRREVWQIGDVGFSYAGLPPGAGRPRKRVDEIAASFRAAIIAAEAAAGTISLTGMGTADPARPAVRALVARQGSLRNTTGLYGYAGIDGRPVPLALVAVHPLPADAAELVIASDGYPVIGETLAQSEAALARLLDLDPWCVNELCGTKGVLAGQASYDDRAYLRVRL</sequence>
<proteinExistence type="predicted"/>
<dbReference type="EMBL" id="JASCTH010000027">
    <property type="protein sequence ID" value="MDI6103715.1"/>
    <property type="molecule type" value="Genomic_DNA"/>
</dbReference>
<dbReference type="Proteomes" id="UP001241758">
    <property type="component" value="Unassembled WGS sequence"/>
</dbReference>
<evidence type="ECO:0000313" key="1">
    <source>
        <dbReference type="EMBL" id="MDI6103715.1"/>
    </source>
</evidence>
<name>A0ABT6WVR1_9ACTN</name>
<evidence type="ECO:0008006" key="3">
    <source>
        <dbReference type="Google" id="ProtNLM"/>
    </source>
</evidence>
<evidence type="ECO:0000313" key="2">
    <source>
        <dbReference type="Proteomes" id="UP001241758"/>
    </source>
</evidence>
<reference evidence="1 2" key="1">
    <citation type="submission" date="2023-05" db="EMBL/GenBank/DDBJ databases">
        <title>Actinoplanes sp. NEAU-A12 genome sequencing.</title>
        <authorList>
            <person name="Wang Z.-S."/>
        </authorList>
    </citation>
    <scope>NUCLEOTIDE SEQUENCE [LARGE SCALE GENOMIC DNA]</scope>
    <source>
        <strain evidence="1 2">NEAU-A12</strain>
    </source>
</reference>
<comment type="caution">
    <text evidence="1">The sequence shown here is derived from an EMBL/GenBank/DDBJ whole genome shotgun (WGS) entry which is preliminary data.</text>
</comment>
<protein>
    <recommendedName>
        <fullName evidence="3">PPM-type phosphatase domain-containing protein</fullName>
    </recommendedName>
</protein>